<dbReference type="Gene3D" id="3.40.50.720">
    <property type="entry name" value="NAD(P)-binding Rossmann-like Domain"/>
    <property type="match status" value="1"/>
</dbReference>
<proteinExistence type="inferred from homology"/>
<dbReference type="InterPro" id="IPR001509">
    <property type="entry name" value="Epimerase_deHydtase"/>
</dbReference>
<dbReference type="Proteomes" id="UP000252086">
    <property type="component" value="Unassembled WGS sequence"/>
</dbReference>
<dbReference type="Pfam" id="PF08338">
    <property type="entry name" value="DUF1731"/>
    <property type="match status" value="1"/>
</dbReference>
<dbReference type="OrthoDB" id="9801773at2"/>
<comment type="caution">
    <text evidence="4">The sequence shown here is derived from an EMBL/GenBank/DDBJ whole genome shotgun (WGS) entry which is preliminary data.</text>
</comment>
<dbReference type="InterPro" id="IPR036291">
    <property type="entry name" value="NAD(P)-bd_dom_sf"/>
</dbReference>
<sequence length="294" mass="32896">MKILMTGATGFIGRSLLNDLLKTDSEICALVRKKSNNLPIEVKQIDFSALSQITDTFDVFINLAGESIAAQRWTSKRKQALLNSRVNLTNRIFDLLQHPPKTIISMSAVGYYGVTNEGEFTENTPPASGFAHQLCELWERSVTESARNDSRVVIFRLGVVLGDGGALEAMRLPYRLGLGGKIASGKQWFNWVHLEDVKQCILTAMRDESYQGAYNLVSPNNATQAEFAKCYAKSLKRPALIWTPQWLLNVIFGEMSTLLTYGPKVIPDRLLKQGYPFQFDRLDVALSTIEAEKK</sequence>
<protein>
    <recommendedName>
        <fullName evidence="6">TIGR01777 family protein</fullName>
    </recommendedName>
</protein>
<organism evidence="4 5">
    <name type="scientific">Marinomonas aquiplantarum</name>
    <dbReference type="NCBI Taxonomy" id="491951"/>
    <lineage>
        <taxon>Bacteria</taxon>
        <taxon>Pseudomonadati</taxon>
        <taxon>Pseudomonadota</taxon>
        <taxon>Gammaproteobacteria</taxon>
        <taxon>Oceanospirillales</taxon>
        <taxon>Oceanospirillaceae</taxon>
        <taxon>Marinomonas</taxon>
    </lineage>
</organism>
<dbReference type="AlphaFoldDB" id="A0A366CYG2"/>
<dbReference type="InterPro" id="IPR010099">
    <property type="entry name" value="SDR39U1"/>
</dbReference>
<comment type="similarity">
    <text evidence="1">Belongs to the NAD(P)-dependent epimerase/dehydratase family. SDR39U1 subfamily.</text>
</comment>
<feature type="domain" description="DUF1731" evidence="3">
    <location>
        <begin position="243"/>
        <end position="288"/>
    </location>
</feature>
<evidence type="ECO:0000313" key="5">
    <source>
        <dbReference type="Proteomes" id="UP000252086"/>
    </source>
</evidence>
<evidence type="ECO:0000313" key="4">
    <source>
        <dbReference type="EMBL" id="RBO82882.1"/>
    </source>
</evidence>
<evidence type="ECO:0000259" key="2">
    <source>
        <dbReference type="Pfam" id="PF01370"/>
    </source>
</evidence>
<dbReference type="InterPro" id="IPR013549">
    <property type="entry name" value="DUF1731"/>
</dbReference>
<dbReference type="EMBL" id="QNRF01000005">
    <property type="protein sequence ID" value="RBO82882.1"/>
    <property type="molecule type" value="Genomic_DNA"/>
</dbReference>
<dbReference type="SUPFAM" id="SSF51735">
    <property type="entry name" value="NAD(P)-binding Rossmann-fold domains"/>
    <property type="match status" value="1"/>
</dbReference>
<name>A0A366CYG2_9GAMM</name>
<accession>A0A366CYG2</accession>
<evidence type="ECO:0000259" key="3">
    <source>
        <dbReference type="Pfam" id="PF08338"/>
    </source>
</evidence>
<dbReference type="PANTHER" id="PTHR11092">
    <property type="entry name" value="SUGAR NUCLEOTIDE EPIMERASE RELATED"/>
    <property type="match status" value="1"/>
</dbReference>
<reference evidence="4 5" key="1">
    <citation type="submission" date="2018-06" db="EMBL/GenBank/DDBJ databases">
        <title>Genomic Encyclopedia of Type Strains, Phase III (KMG-III): the genomes of soil and plant-associated and newly described type strains.</title>
        <authorList>
            <person name="Whitman W."/>
        </authorList>
    </citation>
    <scope>NUCLEOTIDE SEQUENCE [LARGE SCALE GENOMIC DNA]</scope>
    <source>
        <strain evidence="4 5">CECT 7732</strain>
    </source>
</reference>
<keyword evidence="5" id="KW-1185">Reference proteome</keyword>
<evidence type="ECO:0000256" key="1">
    <source>
        <dbReference type="ARBA" id="ARBA00009353"/>
    </source>
</evidence>
<gene>
    <name evidence="4" type="ORF">DFP76_105357</name>
</gene>
<dbReference type="Pfam" id="PF01370">
    <property type="entry name" value="Epimerase"/>
    <property type="match status" value="1"/>
</dbReference>
<dbReference type="NCBIfam" id="TIGR01777">
    <property type="entry name" value="yfcH"/>
    <property type="match status" value="1"/>
</dbReference>
<feature type="domain" description="NAD-dependent epimerase/dehydratase" evidence="2">
    <location>
        <begin position="3"/>
        <end position="215"/>
    </location>
</feature>
<dbReference type="PANTHER" id="PTHR11092:SF0">
    <property type="entry name" value="EPIMERASE FAMILY PROTEIN SDR39U1"/>
    <property type="match status" value="1"/>
</dbReference>
<evidence type="ECO:0008006" key="6">
    <source>
        <dbReference type="Google" id="ProtNLM"/>
    </source>
</evidence>
<dbReference type="RefSeq" id="WP_113874824.1">
    <property type="nucleotide sequence ID" value="NZ_QNRF01000005.1"/>
</dbReference>